<evidence type="ECO:0000256" key="1">
    <source>
        <dbReference type="ARBA" id="ARBA00022729"/>
    </source>
</evidence>
<dbReference type="InterPro" id="IPR026444">
    <property type="entry name" value="Secre_tail"/>
</dbReference>
<proteinExistence type="predicted"/>
<evidence type="ECO:0008006" key="4">
    <source>
        <dbReference type="Google" id="ProtNLM"/>
    </source>
</evidence>
<evidence type="ECO:0000313" key="2">
    <source>
        <dbReference type="EMBL" id="AWA30754.1"/>
    </source>
</evidence>
<reference evidence="2 3" key="1">
    <citation type="submission" date="2018-04" db="EMBL/GenBank/DDBJ databases">
        <title>Genome sequencing of Flavobacterium sp. HYN0048.</title>
        <authorList>
            <person name="Yi H."/>
            <person name="Baek C."/>
        </authorList>
    </citation>
    <scope>NUCLEOTIDE SEQUENCE [LARGE SCALE GENOMIC DNA]</scope>
    <source>
        <strain evidence="2 3">HYN0048</strain>
    </source>
</reference>
<dbReference type="NCBIfam" id="TIGR04183">
    <property type="entry name" value="Por_Secre_tail"/>
    <property type="match status" value="1"/>
</dbReference>
<dbReference type="Proteomes" id="UP000244193">
    <property type="component" value="Chromosome"/>
</dbReference>
<dbReference type="KEGG" id="fmg:HYN48_12045"/>
<dbReference type="AlphaFoldDB" id="A0A2S0RGG2"/>
<accession>A0A2S0RGG2</accession>
<name>A0A2S0RGG2_9FLAO</name>
<keyword evidence="1" id="KW-0732">Signal</keyword>
<dbReference type="EMBL" id="CP028811">
    <property type="protein sequence ID" value="AWA30754.1"/>
    <property type="molecule type" value="Genomic_DNA"/>
</dbReference>
<sequence>MDRLNKQALFFYVFSPIENNQTKVFMIKKLLAPAFLFLIGLGASAQIGTYPSTESFDAVFTEGQDVVFIPNWTGNRVNPTATATRIYRDETDFNSAPAAMSIIPTAAFTGNVTVSLDMTSISSLNVGFAAKAMANGNGSRNTVLEMEASIDGGATWIGNREVLSLPNEDQADFQQYNYILPLAAANQPSVLLHFLVSRGTDGTGTPARIVIDDVVFSENTATVLETDVTALAFSQLQGTPSATQPVQVNAGNLTGDINIVATTDFEISLQPDAGFTDTITLPETADFLGPVAIYVRLNAAAAGSYTGTVTISSPGAASRIVDLSGTATAVTVTNPAPLVLPGPIGSAVLESWDASSPAGSFPDHMAFWTHNVNDPGLDVSYIDDWHCPYDLSNRARFIGQGADGISFVSAANSQFTGVCDGSDPTQSSGETIAAGKPGAIVLSLETLSLQTGNPNQVNDDIVVVEWTARTIAQNSRIYGLRMQYRIGDGNGNPNAGWTEFANPQDYIVGETGTSETRFTDLPSDCIGQPLVQVRWVYYYISGTGARPNLGLDDVRVTVITLLDTPELEHRKAFGFYPNPATANTIFFNAPSDVTVSDVSGKIIKTAANASTLYVGDLNPGLYFISNNEGKVLKMIR</sequence>
<organism evidence="2 3">
    <name type="scientific">Flavobacterium magnum</name>
    <dbReference type="NCBI Taxonomy" id="2162713"/>
    <lineage>
        <taxon>Bacteria</taxon>
        <taxon>Pseudomonadati</taxon>
        <taxon>Bacteroidota</taxon>
        <taxon>Flavobacteriia</taxon>
        <taxon>Flavobacteriales</taxon>
        <taxon>Flavobacteriaceae</taxon>
        <taxon>Flavobacterium</taxon>
    </lineage>
</organism>
<keyword evidence="3" id="KW-1185">Reference proteome</keyword>
<gene>
    <name evidence="2" type="ORF">HYN48_12045</name>
</gene>
<evidence type="ECO:0000313" key="3">
    <source>
        <dbReference type="Proteomes" id="UP000244193"/>
    </source>
</evidence>
<protein>
    <recommendedName>
        <fullName evidence="4">Secretion system C-terminal sorting domain-containing protein</fullName>
    </recommendedName>
</protein>